<accession>A0ABZ2BFD2</accession>
<dbReference type="Proteomes" id="UP001432360">
    <property type="component" value="Chromosome"/>
</dbReference>
<protein>
    <recommendedName>
        <fullName evidence="3">Type I restriction-modification system methyltransferase subunit</fullName>
    </recommendedName>
</protein>
<sequence length="190" mass="20614">MLKLVLTGVWVLAVTLGSVYFSMQYASAPVVSEADADRRASEEYVPGEIITVPVIKEGAVQGYFLAKLSFSATKEGIVKLHAPLRQVVTDELYDMLVGSKFVDLADTGSFDLPTFKVAVKDGLNKKLGNEVITEVLVEQLEYLTKDDVERVANSQNRPYQKPVPVVDKNGNIAADKIPEGAVKANSSSAH</sequence>
<evidence type="ECO:0000313" key="2">
    <source>
        <dbReference type="Proteomes" id="UP001432360"/>
    </source>
</evidence>
<evidence type="ECO:0008006" key="3">
    <source>
        <dbReference type="Google" id="ProtNLM"/>
    </source>
</evidence>
<proteinExistence type="predicted"/>
<keyword evidence="2" id="KW-1185">Reference proteome</keyword>
<gene>
    <name evidence="1" type="ORF">RB548_01590</name>
</gene>
<dbReference type="RefSeq" id="WP_331373317.1">
    <property type="nucleotide sequence ID" value="NZ_CP133148.1"/>
</dbReference>
<dbReference type="EMBL" id="CP133148">
    <property type="protein sequence ID" value="WVT04134.1"/>
    <property type="molecule type" value="Genomic_DNA"/>
</dbReference>
<evidence type="ECO:0000313" key="1">
    <source>
        <dbReference type="EMBL" id="WVT04134.1"/>
    </source>
</evidence>
<name>A0ABZ2BFD2_9HYPH</name>
<reference evidence="1" key="1">
    <citation type="submission" date="2023-08" db="EMBL/GenBank/DDBJ databases">
        <title>Complete genome sequence of Sinorhizobium chiapanecum ITTG S70 isolated from Acaciella angustissima nodules in Chiapas-Mexico.</title>
        <authorList>
            <person name="Rincon-Rosales R."/>
            <person name="Rogel M.A."/>
            <person name="Rincon-Medina C.I."/>
            <person name="Guerrero G."/>
            <person name="Manzano-Gomez L.A."/>
            <person name="Lopez-Lopez A."/>
            <person name="Rincon Molina F.A."/>
            <person name="Martinez-Romero E."/>
        </authorList>
    </citation>
    <scope>NUCLEOTIDE SEQUENCE</scope>
    <source>
        <strain evidence="1">ITTG S70</strain>
    </source>
</reference>
<organism evidence="1 2">
    <name type="scientific">Sinorhizobium chiapasense</name>
    <dbReference type="NCBI Taxonomy" id="501572"/>
    <lineage>
        <taxon>Bacteria</taxon>
        <taxon>Pseudomonadati</taxon>
        <taxon>Pseudomonadota</taxon>
        <taxon>Alphaproteobacteria</taxon>
        <taxon>Hyphomicrobiales</taxon>
        <taxon>Rhizobiaceae</taxon>
        <taxon>Sinorhizobium/Ensifer group</taxon>
        <taxon>Sinorhizobium</taxon>
    </lineage>
</organism>